<proteinExistence type="predicted"/>
<dbReference type="WBParaSite" id="nRc.2.0.1.t21293-RA">
    <property type="protein sequence ID" value="nRc.2.0.1.t21293-RA"/>
    <property type="gene ID" value="nRc.2.0.1.g21293"/>
</dbReference>
<dbReference type="Proteomes" id="UP000887565">
    <property type="component" value="Unplaced"/>
</dbReference>
<evidence type="ECO:0000313" key="2">
    <source>
        <dbReference type="WBParaSite" id="nRc.2.0.1.t21293-RA"/>
    </source>
</evidence>
<name>A0A915J6D0_ROMCU</name>
<organism evidence="1 2">
    <name type="scientific">Romanomermis culicivorax</name>
    <name type="common">Nematode worm</name>
    <dbReference type="NCBI Taxonomy" id="13658"/>
    <lineage>
        <taxon>Eukaryota</taxon>
        <taxon>Metazoa</taxon>
        <taxon>Ecdysozoa</taxon>
        <taxon>Nematoda</taxon>
        <taxon>Enoplea</taxon>
        <taxon>Dorylaimia</taxon>
        <taxon>Mermithida</taxon>
        <taxon>Mermithoidea</taxon>
        <taxon>Mermithidae</taxon>
        <taxon>Romanomermis</taxon>
    </lineage>
</organism>
<protein>
    <submittedName>
        <fullName evidence="2">Uncharacterized protein</fullName>
    </submittedName>
</protein>
<dbReference type="AlphaFoldDB" id="A0A915J6D0"/>
<accession>A0A915J6D0</accession>
<sequence length="229" mass="26314">MKLSQKEEIVNNNKKLSTYQLKGRKFYKRLIWKHYDDQLTTPPRKKRIITPCSSKDWTQFVQGSSDNEEEACEEMNNRLRESPELQVHGGHKYNLIEENVLNSRLKKTYVVEGRSNTGLDGIIVRTGILTTRLRRLSRSHDDRRQTTLRRRLPIIGYGCPSRLLVRRRIKRRPAAAWATGAFNVCRHLAGRRRLLLLLHGRNVAHCVVLTASVVVVVDGRRLAVGVGVG</sequence>
<reference evidence="2" key="1">
    <citation type="submission" date="2022-11" db="UniProtKB">
        <authorList>
            <consortium name="WormBaseParasite"/>
        </authorList>
    </citation>
    <scope>IDENTIFICATION</scope>
</reference>
<evidence type="ECO:0000313" key="1">
    <source>
        <dbReference type="Proteomes" id="UP000887565"/>
    </source>
</evidence>
<keyword evidence="1" id="KW-1185">Reference proteome</keyword>